<dbReference type="EMBL" id="CM017322">
    <property type="protein sequence ID" value="KAE8009100.1"/>
    <property type="molecule type" value="Genomic_DNA"/>
</dbReference>
<feature type="compositionally biased region" description="Basic and acidic residues" evidence="1">
    <location>
        <begin position="27"/>
        <end position="51"/>
    </location>
</feature>
<gene>
    <name evidence="2" type="ORF">FH972_005554</name>
</gene>
<sequence>MSSEQNPTGAKPPSCWVVTGSFAGVRETGERETWAREGPSHRERGPERRSV</sequence>
<protein>
    <submittedName>
        <fullName evidence="2">Uncharacterized protein</fullName>
    </submittedName>
</protein>
<evidence type="ECO:0000256" key="1">
    <source>
        <dbReference type="SAM" id="MobiDB-lite"/>
    </source>
</evidence>
<dbReference type="Proteomes" id="UP000327013">
    <property type="component" value="Chromosome 2"/>
</dbReference>
<evidence type="ECO:0000313" key="3">
    <source>
        <dbReference type="Proteomes" id="UP000327013"/>
    </source>
</evidence>
<evidence type="ECO:0000313" key="2">
    <source>
        <dbReference type="EMBL" id="KAE8009100.1"/>
    </source>
</evidence>
<keyword evidence="3" id="KW-1185">Reference proteome</keyword>
<name>A0A5N6QS23_9ROSI</name>
<accession>A0A5N6QS23</accession>
<dbReference type="AlphaFoldDB" id="A0A5N6QS23"/>
<reference evidence="2 3" key="1">
    <citation type="submission" date="2019-06" db="EMBL/GenBank/DDBJ databases">
        <title>A chromosomal-level reference genome of Carpinus fangiana (Coryloideae, Betulaceae).</title>
        <authorList>
            <person name="Yang X."/>
            <person name="Wang Z."/>
            <person name="Zhang L."/>
            <person name="Hao G."/>
            <person name="Liu J."/>
            <person name="Yang Y."/>
        </authorList>
    </citation>
    <scope>NUCLEOTIDE SEQUENCE [LARGE SCALE GENOMIC DNA]</scope>
    <source>
        <strain evidence="2">Cfa_2016G</strain>
        <tissue evidence="2">Leaf</tissue>
    </source>
</reference>
<feature type="region of interest" description="Disordered" evidence="1">
    <location>
        <begin position="1"/>
        <end position="51"/>
    </location>
</feature>
<organism evidence="2 3">
    <name type="scientific">Carpinus fangiana</name>
    <dbReference type="NCBI Taxonomy" id="176857"/>
    <lineage>
        <taxon>Eukaryota</taxon>
        <taxon>Viridiplantae</taxon>
        <taxon>Streptophyta</taxon>
        <taxon>Embryophyta</taxon>
        <taxon>Tracheophyta</taxon>
        <taxon>Spermatophyta</taxon>
        <taxon>Magnoliopsida</taxon>
        <taxon>eudicotyledons</taxon>
        <taxon>Gunneridae</taxon>
        <taxon>Pentapetalae</taxon>
        <taxon>rosids</taxon>
        <taxon>fabids</taxon>
        <taxon>Fagales</taxon>
        <taxon>Betulaceae</taxon>
        <taxon>Carpinus</taxon>
    </lineage>
</organism>
<proteinExistence type="predicted"/>